<protein>
    <recommendedName>
        <fullName evidence="10">Ancillary SecYEG translocon subunit/Cell division coordinator CpoB TPR domain-containing protein</fullName>
    </recommendedName>
</protein>
<dbReference type="RefSeq" id="WP_230079920.1">
    <property type="nucleotide sequence ID" value="NZ_QBKA01000002.1"/>
</dbReference>
<evidence type="ECO:0000313" key="12">
    <source>
        <dbReference type="Proteomes" id="UP000253727"/>
    </source>
</evidence>
<dbReference type="GO" id="GO:0044877">
    <property type="term" value="F:protein-containing complex binding"/>
    <property type="evidence" value="ECO:0007669"/>
    <property type="project" value="InterPro"/>
</dbReference>
<keyword evidence="3" id="KW-1003">Cell membrane</keyword>
<evidence type="ECO:0000256" key="8">
    <source>
        <dbReference type="SAM" id="MobiDB-lite"/>
    </source>
</evidence>
<organism evidence="11 12">
    <name type="scientific">Alteripontixanthobacter maritimus</name>
    <dbReference type="NCBI Taxonomy" id="2161824"/>
    <lineage>
        <taxon>Bacteria</taxon>
        <taxon>Pseudomonadati</taxon>
        <taxon>Pseudomonadota</taxon>
        <taxon>Alphaproteobacteria</taxon>
        <taxon>Sphingomonadales</taxon>
        <taxon>Erythrobacteraceae</taxon>
        <taxon>Alteripontixanthobacter</taxon>
    </lineage>
</organism>
<evidence type="ECO:0000259" key="10">
    <source>
        <dbReference type="Pfam" id="PF09976"/>
    </source>
</evidence>
<feature type="compositionally biased region" description="Low complexity" evidence="8">
    <location>
        <begin position="259"/>
        <end position="279"/>
    </location>
</feature>
<keyword evidence="5 9" id="KW-1133">Transmembrane helix</keyword>
<feature type="region of interest" description="Disordered" evidence="8">
    <location>
        <begin position="254"/>
        <end position="279"/>
    </location>
</feature>
<comment type="caution">
    <text evidence="11">The sequence shown here is derived from an EMBL/GenBank/DDBJ whole genome shotgun (WGS) entry which is preliminary data.</text>
</comment>
<feature type="transmembrane region" description="Helical" evidence="9">
    <location>
        <begin position="52"/>
        <end position="74"/>
    </location>
</feature>
<feature type="region of interest" description="Disordered" evidence="8">
    <location>
        <begin position="1"/>
        <end position="27"/>
    </location>
</feature>
<keyword evidence="7" id="KW-0143">Chaperone</keyword>
<name>A0A369Q6A0_9SPHN</name>
<proteinExistence type="predicted"/>
<evidence type="ECO:0000256" key="9">
    <source>
        <dbReference type="SAM" id="Phobius"/>
    </source>
</evidence>
<keyword evidence="6 9" id="KW-0472">Membrane</keyword>
<keyword evidence="4 9" id="KW-0812">Transmembrane</keyword>
<feature type="compositionally biased region" description="Basic and acidic residues" evidence="8">
    <location>
        <begin position="10"/>
        <end position="27"/>
    </location>
</feature>
<dbReference type="InterPro" id="IPR018704">
    <property type="entry name" value="SecYEG/CpoB_TPR"/>
</dbReference>
<dbReference type="Proteomes" id="UP000253727">
    <property type="component" value="Unassembled WGS sequence"/>
</dbReference>
<dbReference type="PANTHER" id="PTHR38035">
    <property type="entry name" value="UPF0070 PROTEIN YFGM"/>
    <property type="match status" value="1"/>
</dbReference>
<feature type="domain" description="Ancillary SecYEG translocon subunit/Cell division coordinator CpoB TPR" evidence="10">
    <location>
        <begin position="49"/>
        <end position="213"/>
    </location>
</feature>
<keyword evidence="12" id="KW-1185">Reference proteome</keyword>
<evidence type="ECO:0000256" key="1">
    <source>
        <dbReference type="ARBA" id="ARBA00004167"/>
    </source>
</evidence>
<dbReference type="Pfam" id="PF09976">
    <property type="entry name" value="TPR_21"/>
    <property type="match status" value="1"/>
</dbReference>
<comment type="subcellular location">
    <subcellularLocation>
        <location evidence="2">Cell membrane</location>
    </subcellularLocation>
    <subcellularLocation>
        <location evidence="1">Membrane</location>
        <topology evidence="1">Single-pass membrane protein</topology>
    </subcellularLocation>
</comment>
<dbReference type="InterPro" id="IPR026039">
    <property type="entry name" value="YfgM"/>
</dbReference>
<sequence>MALTPTNIPDQRKTAGPKEDFKAKQAKAQDEALLREVDDAYRKDRYGDFAKNYGKIVIAVLVLGLAAFAGYIWWSGQQEAAREAESEQIVAALDQVEAGNLDTAEQSLAKLGEEGGEGSRTVARMIQAGIALENGKSAEAAQIFQAVATDANAPQAYRDLALLRDVAARFENMKPADVVAQLAPITKPGNAYFGSAGELTATAYLEMGKPDEAGALLATIAKDQTVPDTLRSRARQLAGVLGVDAIEDVDALLEEQGVSADGPSAPAPASASAPAGQAN</sequence>
<accession>A0A369Q6A0</accession>
<evidence type="ECO:0000256" key="2">
    <source>
        <dbReference type="ARBA" id="ARBA00004236"/>
    </source>
</evidence>
<evidence type="ECO:0000313" key="11">
    <source>
        <dbReference type="EMBL" id="RDC60401.1"/>
    </source>
</evidence>
<evidence type="ECO:0000256" key="6">
    <source>
        <dbReference type="ARBA" id="ARBA00023136"/>
    </source>
</evidence>
<dbReference type="AlphaFoldDB" id="A0A369Q6A0"/>
<evidence type="ECO:0000256" key="5">
    <source>
        <dbReference type="ARBA" id="ARBA00022989"/>
    </source>
</evidence>
<dbReference type="GO" id="GO:0005886">
    <property type="term" value="C:plasma membrane"/>
    <property type="evidence" value="ECO:0007669"/>
    <property type="project" value="UniProtKB-SubCell"/>
</dbReference>
<reference evidence="11 12" key="1">
    <citation type="submission" date="2018-04" db="EMBL/GenBank/DDBJ databases">
        <title>Altererythrobacter sp. HME9302 genome sequencing and assembly.</title>
        <authorList>
            <person name="Kang H."/>
            <person name="Kim H."/>
            <person name="Joh K."/>
        </authorList>
    </citation>
    <scope>NUCLEOTIDE SEQUENCE [LARGE SCALE GENOMIC DNA]</scope>
    <source>
        <strain evidence="11 12">HME9302</strain>
    </source>
</reference>
<evidence type="ECO:0000256" key="7">
    <source>
        <dbReference type="ARBA" id="ARBA00023186"/>
    </source>
</evidence>
<dbReference type="EMBL" id="QBKA01000002">
    <property type="protein sequence ID" value="RDC60401.1"/>
    <property type="molecule type" value="Genomic_DNA"/>
</dbReference>
<evidence type="ECO:0000256" key="3">
    <source>
        <dbReference type="ARBA" id="ARBA00022475"/>
    </source>
</evidence>
<gene>
    <name evidence="11" type="ORF">HME9302_01608</name>
</gene>
<evidence type="ECO:0000256" key="4">
    <source>
        <dbReference type="ARBA" id="ARBA00022692"/>
    </source>
</evidence>
<dbReference type="PANTHER" id="PTHR38035:SF1">
    <property type="entry name" value="ANCILLARY SECYEG TRANSLOCON SUBUNIT"/>
    <property type="match status" value="1"/>
</dbReference>